<evidence type="ECO:0000259" key="1">
    <source>
        <dbReference type="Pfam" id="PF13843"/>
    </source>
</evidence>
<dbReference type="EMBL" id="JAUDFV010000156">
    <property type="protein sequence ID" value="KAL2714361.1"/>
    <property type="molecule type" value="Genomic_DNA"/>
</dbReference>
<dbReference type="PANTHER" id="PTHR46599:SF3">
    <property type="entry name" value="PIGGYBAC TRANSPOSABLE ELEMENT-DERIVED PROTEIN 4"/>
    <property type="match status" value="1"/>
</dbReference>
<evidence type="ECO:0000313" key="2">
    <source>
        <dbReference type="EMBL" id="KAL2714361.1"/>
    </source>
</evidence>
<gene>
    <name evidence="2" type="ORF">V1478_015546</name>
</gene>
<proteinExistence type="predicted"/>
<dbReference type="AlphaFoldDB" id="A0ABD2A144"/>
<keyword evidence="3" id="KW-1185">Reference proteome</keyword>
<reference evidence="2 3" key="1">
    <citation type="journal article" date="2024" name="Ann. Entomol. Soc. Am.">
        <title>Genomic analyses of the southern and eastern yellowjacket wasps (Hymenoptera: Vespidae) reveal evolutionary signatures of social life.</title>
        <authorList>
            <person name="Catto M.A."/>
            <person name="Caine P.B."/>
            <person name="Orr S.E."/>
            <person name="Hunt B.G."/>
            <person name="Goodisman M.A.D."/>
        </authorList>
    </citation>
    <scope>NUCLEOTIDE SEQUENCE [LARGE SCALE GENOMIC DNA]</scope>
    <source>
        <strain evidence="2">233</strain>
        <tissue evidence="2">Head and thorax</tissue>
    </source>
</reference>
<comment type="caution">
    <text evidence="2">The sequence shown here is derived from an EMBL/GenBank/DDBJ whole genome shotgun (WGS) entry which is preliminary data.</text>
</comment>
<accession>A0ABD2A144</accession>
<dbReference type="Pfam" id="PF13843">
    <property type="entry name" value="DDE_Tnp_1_7"/>
    <property type="match status" value="1"/>
</dbReference>
<feature type="domain" description="PiggyBac transposable element-derived protein" evidence="1">
    <location>
        <begin position="4"/>
        <end position="134"/>
    </location>
</feature>
<evidence type="ECO:0000313" key="3">
    <source>
        <dbReference type="Proteomes" id="UP001607302"/>
    </source>
</evidence>
<dbReference type="PANTHER" id="PTHR46599">
    <property type="entry name" value="PIGGYBAC TRANSPOSABLE ELEMENT-DERIVED PROTEIN 4"/>
    <property type="match status" value="1"/>
</dbReference>
<dbReference type="Proteomes" id="UP001607302">
    <property type="component" value="Unassembled WGS sequence"/>
</dbReference>
<dbReference type="InterPro" id="IPR029526">
    <property type="entry name" value="PGBD"/>
</dbReference>
<name>A0ABD2A144_VESSQ</name>
<sequence>MQKVSMEISIDEAVVGYKHRILFITYNPMKLTKWEFRIYLLADSKTGYIYTILSYYEKITSDSLIKPELPVSTRIVLHLYNKLLQELPEAKGYHIFTDRYYISLIFAKKLLKLNAHLAGTINKNRKYVPSHIRKSKF</sequence>
<protein>
    <submittedName>
        <fullName evidence="2">PiggyBac transposable element-derived protein 4-like</fullName>
    </submittedName>
</protein>
<organism evidence="2 3">
    <name type="scientific">Vespula squamosa</name>
    <name type="common">Southern yellow jacket</name>
    <name type="synonym">Wasp</name>
    <dbReference type="NCBI Taxonomy" id="30214"/>
    <lineage>
        <taxon>Eukaryota</taxon>
        <taxon>Metazoa</taxon>
        <taxon>Ecdysozoa</taxon>
        <taxon>Arthropoda</taxon>
        <taxon>Hexapoda</taxon>
        <taxon>Insecta</taxon>
        <taxon>Pterygota</taxon>
        <taxon>Neoptera</taxon>
        <taxon>Endopterygota</taxon>
        <taxon>Hymenoptera</taxon>
        <taxon>Apocrita</taxon>
        <taxon>Aculeata</taxon>
        <taxon>Vespoidea</taxon>
        <taxon>Vespidae</taxon>
        <taxon>Vespinae</taxon>
        <taxon>Vespula</taxon>
    </lineage>
</organism>